<sequence>MKRKLLWSLALLSLLVLLGGCTQADPGFAVVQTSAGVEILVDDVSDSIVTVTFEEQELHAGHAFTSDFVDEALGDGDTIILAWKTPSAPMFSHMVVGFTTLVGGDITLWEGVTWTTGTGVLNPILNRRRDSATVSGLLEDLTATPAFTATDNVLLNVTGLNTGPATELHHLHAWGERNRLAAGGARDTEEWILKPDTLYALVYTADGAANKAQMIANWYEHEE</sequence>
<gene>
    <name evidence="1" type="ORF">LCGC14_2720670</name>
</gene>
<reference evidence="1" key="1">
    <citation type="journal article" date="2015" name="Nature">
        <title>Complex archaea that bridge the gap between prokaryotes and eukaryotes.</title>
        <authorList>
            <person name="Spang A."/>
            <person name="Saw J.H."/>
            <person name="Jorgensen S.L."/>
            <person name="Zaremba-Niedzwiedzka K."/>
            <person name="Martijn J."/>
            <person name="Lind A.E."/>
            <person name="van Eijk R."/>
            <person name="Schleper C."/>
            <person name="Guy L."/>
            <person name="Ettema T.J."/>
        </authorList>
    </citation>
    <scope>NUCLEOTIDE SEQUENCE</scope>
</reference>
<organism evidence="1">
    <name type="scientific">marine sediment metagenome</name>
    <dbReference type="NCBI Taxonomy" id="412755"/>
    <lineage>
        <taxon>unclassified sequences</taxon>
        <taxon>metagenomes</taxon>
        <taxon>ecological metagenomes</taxon>
    </lineage>
</organism>
<dbReference type="EMBL" id="LAZR01048992">
    <property type="protein sequence ID" value="KKK90672.1"/>
    <property type="molecule type" value="Genomic_DNA"/>
</dbReference>
<accession>A0A0F8ZA33</accession>
<proteinExistence type="predicted"/>
<protein>
    <submittedName>
        <fullName evidence="1">Uncharacterized protein</fullName>
    </submittedName>
</protein>
<name>A0A0F8ZA33_9ZZZZ</name>
<comment type="caution">
    <text evidence="1">The sequence shown here is derived from an EMBL/GenBank/DDBJ whole genome shotgun (WGS) entry which is preliminary data.</text>
</comment>
<evidence type="ECO:0000313" key="1">
    <source>
        <dbReference type="EMBL" id="KKK90672.1"/>
    </source>
</evidence>
<dbReference type="AlphaFoldDB" id="A0A0F8ZA33"/>
<dbReference type="PROSITE" id="PS51257">
    <property type="entry name" value="PROKAR_LIPOPROTEIN"/>
    <property type="match status" value="1"/>
</dbReference>